<dbReference type="EMBL" id="PYMC01000013">
    <property type="protein sequence ID" value="PSW03700.1"/>
    <property type="molecule type" value="Genomic_DNA"/>
</dbReference>
<accession>A0A2T3MUQ8</accession>
<dbReference type="RefSeq" id="WP_107284391.1">
    <property type="nucleotide sequence ID" value="NZ_PYMC01000013.1"/>
</dbReference>
<proteinExistence type="predicted"/>
<evidence type="ECO:0000313" key="2">
    <source>
        <dbReference type="EMBL" id="PSW03700.1"/>
    </source>
</evidence>
<feature type="region of interest" description="Disordered" evidence="1">
    <location>
        <begin position="65"/>
        <end position="84"/>
    </location>
</feature>
<evidence type="ECO:0000256" key="1">
    <source>
        <dbReference type="SAM" id="MobiDB-lite"/>
    </source>
</evidence>
<dbReference type="Pfam" id="PF20551">
    <property type="entry name" value="DUF6765"/>
    <property type="match status" value="1"/>
</dbReference>
<protein>
    <submittedName>
        <fullName evidence="2">Uncharacterized protein</fullName>
    </submittedName>
</protein>
<comment type="caution">
    <text evidence="2">The sequence shown here is derived from an EMBL/GenBank/DDBJ whole genome shotgun (WGS) entry which is preliminary data.</text>
</comment>
<gene>
    <name evidence="2" type="ORF">C9I89_16325</name>
</gene>
<dbReference type="Proteomes" id="UP000240904">
    <property type="component" value="Unassembled WGS sequence"/>
</dbReference>
<feature type="region of interest" description="Disordered" evidence="1">
    <location>
        <begin position="151"/>
        <end position="172"/>
    </location>
</feature>
<evidence type="ECO:0000313" key="3">
    <source>
        <dbReference type="Proteomes" id="UP000240904"/>
    </source>
</evidence>
<keyword evidence="3" id="KW-1185">Reference proteome</keyword>
<dbReference type="OrthoDB" id="569000at2"/>
<reference evidence="2 3" key="1">
    <citation type="submission" date="2018-03" db="EMBL/GenBank/DDBJ databases">
        <title>Whole genome sequencing of Histamine producing bacteria.</title>
        <authorList>
            <person name="Butler K."/>
        </authorList>
    </citation>
    <scope>NUCLEOTIDE SEQUENCE [LARGE SCALE GENOMIC DNA]</scope>
    <source>
        <strain evidence="2 3">DSM 16190</strain>
    </source>
</reference>
<sequence>MTYDFHYYGTYCAARLAGMEHPSALKLAYACQGVAEFQPDSHWLSPLKAGDYQFTPVSTALPKTLTGTLTTPPNPDGNSSDVNDPDHVDIPNAPWLAFYYLPAELPQHFAGGHLSQPFDQADERGNNGRGYYHPLKDVDWQNRCLRRQCNKSSTTGNVRDQHTNQRQKKRPVLQCQQNSELARHMINDSIGKQQQHGLLSIPLLGVRLFSYQNTWFYHNRLPQRLNTLQQELAYHTTDVLDAFIWTRYVIQCYLANQRISEKPDNPYHYFSQIEQVAQVLQQGTIAPQREYAWQREITQLVELTDEERVQLTYQPQRLLGEALLQGRHYKNLQSNPQTCGVIDNPTRFKQSDYYALCKACEFQTEWLNYGLKYSNFADQIRCESNVGDKSMWTGIN</sequence>
<organism evidence="2 3">
    <name type="scientific">Photobacterium lipolyticum</name>
    <dbReference type="NCBI Taxonomy" id="266810"/>
    <lineage>
        <taxon>Bacteria</taxon>
        <taxon>Pseudomonadati</taxon>
        <taxon>Pseudomonadota</taxon>
        <taxon>Gammaproteobacteria</taxon>
        <taxon>Vibrionales</taxon>
        <taxon>Vibrionaceae</taxon>
        <taxon>Photobacterium</taxon>
    </lineage>
</organism>
<name>A0A2T3MUQ8_9GAMM</name>
<dbReference type="AlphaFoldDB" id="A0A2T3MUQ8"/>
<dbReference type="InterPro" id="IPR046653">
    <property type="entry name" value="DUF6765"/>
</dbReference>